<dbReference type="Gene3D" id="1.10.10.10">
    <property type="entry name" value="Winged helix-like DNA-binding domain superfamily/Winged helix DNA-binding domain"/>
    <property type="match status" value="1"/>
</dbReference>
<dbReference type="GO" id="GO:0046975">
    <property type="term" value="F:histone H3K36 methyltransferase activity"/>
    <property type="evidence" value="ECO:0007669"/>
    <property type="project" value="TreeGrafter"/>
</dbReference>
<dbReference type="GO" id="GO:0042800">
    <property type="term" value="F:histone H3K4 methyltransferase activity"/>
    <property type="evidence" value="ECO:0007669"/>
    <property type="project" value="TreeGrafter"/>
</dbReference>
<dbReference type="Gene3D" id="1.10.10.1450">
    <property type="match status" value="1"/>
</dbReference>
<dbReference type="GO" id="GO:0015074">
    <property type="term" value="P:DNA integration"/>
    <property type="evidence" value="ECO:0007669"/>
    <property type="project" value="TreeGrafter"/>
</dbReference>
<evidence type="ECO:0000313" key="2">
    <source>
        <dbReference type="Proteomes" id="UP000046392"/>
    </source>
</evidence>
<keyword evidence="2" id="KW-1185">Reference proteome</keyword>
<dbReference type="WBParaSite" id="SPAL_0000100600.1">
    <property type="protein sequence ID" value="SPAL_0000100600.1"/>
    <property type="gene ID" value="SPAL_0000100600"/>
</dbReference>
<dbReference type="STRING" id="174720.A0A0N5B4K4"/>
<evidence type="ECO:0000313" key="3">
    <source>
        <dbReference type="WBParaSite" id="SPAL_0000100600.1"/>
    </source>
</evidence>
<reference evidence="3" key="1">
    <citation type="submission" date="2017-02" db="UniProtKB">
        <authorList>
            <consortium name="WormBaseParasite"/>
        </authorList>
    </citation>
    <scope>IDENTIFICATION</scope>
</reference>
<protein>
    <submittedName>
        <fullName evidence="3">HTH_48 domain-containing protein</fullName>
    </submittedName>
</protein>
<dbReference type="InterPro" id="IPR052709">
    <property type="entry name" value="Transposase-MT_Hybrid"/>
</dbReference>
<sequence>MDFRPIYLYKFKLDQAAAKTSRKINEAFGQGSTNKRTVQRWFQKFRNEDISLQRKESSRGVGSTNKRTVQRWFQKFRNGDISLQRKESSRGVSILENEKLKRMVERNPSTTVQELAGKLILSVRIVSNYLKDINIKKKKWILTYPMSILPTNVLEACKLVIL</sequence>
<dbReference type="InterPro" id="IPR036388">
    <property type="entry name" value="WH-like_DNA-bd_sf"/>
</dbReference>
<dbReference type="GO" id="GO:0044774">
    <property type="term" value="P:mitotic DNA integrity checkpoint signaling"/>
    <property type="evidence" value="ECO:0007669"/>
    <property type="project" value="TreeGrafter"/>
</dbReference>
<organism evidence="2 3">
    <name type="scientific">Strongyloides papillosus</name>
    <name type="common">Intestinal threadworm</name>
    <dbReference type="NCBI Taxonomy" id="174720"/>
    <lineage>
        <taxon>Eukaryota</taxon>
        <taxon>Metazoa</taxon>
        <taxon>Ecdysozoa</taxon>
        <taxon>Nematoda</taxon>
        <taxon>Chromadorea</taxon>
        <taxon>Rhabditida</taxon>
        <taxon>Tylenchina</taxon>
        <taxon>Panagrolaimomorpha</taxon>
        <taxon>Strongyloidoidea</taxon>
        <taxon>Strongyloididae</taxon>
        <taxon>Strongyloides</taxon>
    </lineage>
</organism>
<evidence type="ECO:0000259" key="1">
    <source>
        <dbReference type="Pfam" id="PF17906"/>
    </source>
</evidence>
<dbReference type="GO" id="GO:0000729">
    <property type="term" value="P:DNA double-strand break processing"/>
    <property type="evidence" value="ECO:0007669"/>
    <property type="project" value="TreeGrafter"/>
</dbReference>
<dbReference type="GO" id="GO:0000014">
    <property type="term" value="F:single-stranded DNA endodeoxyribonuclease activity"/>
    <property type="evidence" value="ECO:0007669"/>
    <property type="project" value="TreeGrafter"/>
</dbReference>
<proteinExistence type="predicted"/>
<dbReference type="GO" id="GO:0000793">
    <property type="term" value="C:condensed chromosome"/>
    <property type="evidence" value="ECO:0007669"/>
    <property type="project" value="TreeGrafter"/>
</dbReference>
<dbReference type="AlphaFoldDB" id="A0A0N5B4K4"/>
<dbReference type="Proteomes" id="UP000046392">
    <property type="component" value="Unplaced"/>
</dbReference>
<dbReference type="GO" id="GO:0003690">
    <property type="term" value="F:double-stranded DNA binding"/>
    <property type="evidence" value="ECO:0007669"/>
    <property type="project" value="TreeGrafter"/>
</dbReference>
<dbReference type="GO" id="GO:0031297">
    <property type="term" value="P:replication fork processing"/>
    <property type="evidence" value="ECO:0007669"/>
    <property type="project" value="TreeGrafter"/>
</dbReference>
<dbReference type="PANTHER" id="PTHR46060:SF2">
    <property type="entry name" value="HISTONE-LYSINE N-METHYLTRANSFERASE SETMAR"/>
    <property type="match status" value="1"/>
</dbReference>
<feature type="domain" description="Mos1 transposase HTH" evidence="1">
    <location>
        <begin position="2"/>
        <end position="49"/>
    </location>
</feature>
<dbReference type="GO" id="GO:0003697">
    <property type="term" value="F:single-stranded DNA binding"/>
    <property type="evidence" value="ECO:0007669"/>
    <property type="project" value="TreeGrafter"/>
</dbReference>
<dbReference type="GO" id="GO:0006303">
    <property type="term" value="P:double-strand break repair via nonhomologous end joining"/>
    <property type="evidence" value="ECO:0007669"/>
    <property type="project" value="TreeGrafter"/>
</dbReference>
<dbReference type="GO" id="GO:0005634">
    <property type="term" value="C:nucleus"/>
    <property type="evidence" value="ECO:0007669"/>
    <property type="project" value="TreeGrafter"/>
</dbReference>
<dbReference type="InterPro" id="IPR041426">
    <property type="entry name" value="Mos1_HTH"/>
</dbReference>
<name>A0A0N5B4K4_STREA</name>
<dbReference type="GO" id="GO:0044547">
    <property type="term" value="F:DNA topoisomerase binding"/>
    <property type="evidence" value="ECO:0007669"/>
    <property type="project" value="TreeGrafter"/>
</dbReference>
<dbReference type="PANTHER" id="PTHR46060">
    <property type="entry name" value="MARINER MOS1 TRANSPOSASE-LIKE PROTEIN"/>
    <property type="match status" value="1"/>
</dbReference>
<feature type="domain" description="Mos1 transposase HTH" evidence="1">
    <location>
        <begin position="60"/>
        <end position="80"/>
    </location>
</feature>
<dbReference type="Pfam" id="PF17906">
    <property type="entry name" value="HTH_48"/>
    <property type="match status" value="2"/>
</dbReference>
<accession>A0A0N5B4K4</accession>
<dbReference type="GO" id="GO:0035861">
    <property type="term" value="C:site of double-strand break"/>
    <property type="evidence" value="ECO:0007669"/>
    <property type="project" value="TreeGrafter"/>
</dbReference>